<evidence type="ECO:0000256" key="3">
    <source>
        <dbReference type="ARBA" id="ARBA00022475"/>
    </source>
</evidence>
<dbReference type="EMBL" id="VOLT01000016">
    <property type="protein sequence ID" value="TWX63964.1"/>
    <property type="molecule type" value="Genomic_DNA"/>
</dbReference>
<dbReference type="Proteomes" id="UP000321822">
    <property type="component" value="Unassembled WGS sequence"/>
</dbReference>
<evidence type="ECO:0000256" key="6">
    <source>
        <dbReference type="ARBA" id="ARBA00022692"/>
    </source>
</evidence>
<evidence type="ECO:0000256" key="2">
    <source>
        <dbReference type="ARBA" id="ARBA00021549"/>
    </source>
</evidence>
<protein>
    <recommendedName>
        <fullName evidence="2">Type II secretion system protein H</fullName>
    </recommendedName>
    <alternativeName>
        <fullName evidence="10">General secretion pathway protein H</fullName>
    </alternativeName>
</protein>
<proteinExistence type="inferred from homology"/>
<dbReference type="Pfam" id="PF12019">
    <property type="entry name" value="GspH"/>
    <property type="match status" value="1"/>
</dbReference>
<comment type="subcellular location">
    <subcellularLocation>
        <location evidence="1">Cell inner membrane</location>
        <topology evidence="1">Single-pass membrane protein</topology>
    </subcellularLocation>
</comment>
<keyword evidence="3" id="KW-1003">Cell membrane</keyword>
<evidence type="ECO:0000256" key="12">
    <source>
        <dbReference type="SAM" id="Phobius"/>
    </source>
</evidence>
<keyword evidence="8 12" id="KW-0472">Membrane</keyword>
<evidence type="ECO:0000313" key="15">
    <source>
        <dbReference type="Proteomes" id="UP000321822"/>
    </source>
</evidence>
<evidence type="ECO:0000256" key="4">
    <source>
        <dbReference type="ARBA" id="ARBA00022481"/>
    </source>
</evidence>
<name>A0A5C6Q4Y2_9GAMM</name>
<dbReference type="Gene3D" id="3.55.40.10">
    <property type="entry name" value="minor pseudopilin epsh domain"/>
    <property type="match status" value="1"/>
</dbReference>
<evidence type="ECO:0000256" key="7">
    <source>
        <dbReference type="ARBA" id="ARBA00022989"/>
    </source>
</evidence>
<reference evidence="14 15" key="1">
    <citation type="submission" date="2019-07" db="EMBL/GenBank/DDBJ databases">
        <title>Genomes of sea-ice associated Colwellia species.</title>
        <authorList>
            <person name="Bowman J.P."/>
        </authorList>
    </citation>
    <scope>NUCLEOTIDE SEQUENCE [LARGE SCALE GENOMIC DNA]</scope>
    <source>
        <strain evidence="14 15">ACAM 459</strain>
    </source>
</reference>
<dbReference type="SUPFAM" id="SSF54523">
    <property type="entry name" value="Pili subunits"/>
    <property type="match status" value="1"/>
</dbReference>
<keyword evidence="5" id="KW-0997">Cell inner membrane</keyword>
<keyword evidence="6 12" id="KW-0812">Transmembrane</keyword>
<evidence type="ECO:0000256" key="9">
    <source>
        <dbReference type="ARBA" id="ARBA00025772"/>
    </source>
</evidence>
<dbReference type="InterPro" id="IPR012902">
    <property type="entry name" value="N_methyl_site"/>
</dbReference>
<evidence type="ECO:0000256" key="11">
    <source>
        <dbReference type="SAM" id="MobiDB-lite"/>
    </source>
</evidence>
<feature type="domain" description="General secretion pathway GspH" evidence="13">
    <location>
        <begin position="68"/>
        <end position="183"/>
    </location>
</feature>
<evidence type="ECO:0000256" key="8">
    <source>
        <dbReference type="ARBA" id="ARBA00023136"/>
    </source>
</evidence>
<feature type="transmembrane region" description="Helical" evidence="12">
    <location>
        <begin position="25"/>
        <end position="49"/>
    </location>
</feature>
<evidence type="ECO:0000256" key="1">
    <source>
        <dbReference type="ARBA" id="ARBA00004377"/>
    </source>
</evidence>
<organism evidence="14 15">
    <name type="scientific">Colwellia demingiae</name>
    <dbReference type="NCBI Taxonomy" id="89401"/>
    <lineage>
        <taxon>Bacteria</taxon>
        <taxon>Pseudomonadati</taxon>
        <taxon>Pseudomonadota</taxon>
        <taxon>Gammaproteobacteria</taxon>
        <taxon>Alteromonadales</taxon>
        <taxon>Colwelliaceae</taxon>
        <taxon>Colwellia</taxon>
    </lineage>
</organism>
<evidence type="ECO:0000256" key="10">
    <source>
        <dbReference type="ARBA" id="ARBA00030775"/>
    </source>
</evidence>
<keyword evidence="7 12" id="KW-1133">Transmembrane helix</keyword>
<dbReference type="GO" id="GO:0015628">
    <property type="term" value="P:protein secretion by the type II secretion system"/>
    <property type="evidence" value="ECO:0007669"/>
    <property type="project" value="InterPro"/>
</dbReference>
<comment type="caution">
    <text evidence="14">The sequence shown here is derived from an EMBL/GenBank/DDBJ whole genome shotgun (WGS) entry which is preliminary data.</text>
</comment>
<evidence type="ECO:0000313" key="14">
    <source>
        <dbReference type="EMBL" id="TWX63964.1"/>
    </source>
</evidence>
<evidence type="ECO:0000256" key="5">
    <source>
        <dbReference type="ARBA" id="ARBA00022519"/>
    </source>
</evidence>
<feature type="compositionally biased region" description="Basic and acidic residues" evidence="11">
    <location>
        <begin position="191"/>
        <end position="208"/>
    </location>
</feature>
<dbReference type="InterPro" id="IPR045584">
    <property type="entry name" value="Pilin-like"/>
</dbReference>
<dbReference type="OrthoDB" id="6315619at2"/>
<dbReference type="RefSeq" id="WP_146791642.1">
    <property type="nucleotide sequence ID" value="NZ_VOLT01000016.1"/>
</dbReference>
<dbReference type="NCBIfam" id="TIGR02532">
    <property type="entry name" value="IV_pilin_GFxxxE"/>
    <property type="match status" value="1"/>
</dbReference>
<accession>A0A5C6Q4Y2</accession>
<comment type="similarity">
    <text evidence="9">Belongs to the GSP H family.</text>
</comment>
<keyword evidence="15" id="KW-1185">Reference proteome</keyword>
<dbReference type="AlphaFoldDB" id="A0A5C6Q4Y2"/>
<sequence length="208" mass="23193">MLYTQSNCEKNTPKKTSSTSHQLKLSLGMTLIELMISIGITSILTTIALPSFNDFIVRLRVDNEISLLSRLLLSARNHAINSGDNVIICPLDKSGTCTVYWHEQLSVFIDTNNNQQFDIANNELLITTKSPVTSGDILIYAKNRNKITYQATGHLFGLSNGTLRYCPKDNAEKSRAIVVARSGRFYATTDNNKDGEDETRSNQKIICE</sequence>
<dbReference type="InterPro" id="IPR022346">
    <property type="entry name" value="T2SS_GspH"/>
</dbReference>
<gene>
    <name evidence="14" type="ORF">ESZ36_21390</name>
</gene>
<dbReference type="GO" id="GO:0015627">
    <property type="term" value="C:type II protein secretion system complex"/>
    <property type="evidence" value="ECO:0007669"/>
    <property type="project" value="InterPro"/>
</dbReference>
<feature type="region of interest" description="Disordered" evidence="11">
    <location>
        <begin position="189"/>
        <end position="208"/>
    </location>
</feature>
<evidence type="ECO:0000259" key="13">
    <source>
        <dbReference type="Pfam" id="PF12019"/>
    </source>
</evidence>
<dbReference type="GO" id="GO:0005886">
    <property type="term" value="C:plasma membrane"/>
    <property type="evidence" value="ECO:0007669"/>
    <property type="project" value="UniProtKB-SubCell"/>
</dbReference>
<dbReference type="Pfam" id="PF07963">
    <property type="entry name" value="N_methyl"/>
    <property type="match status" value="1"/>
</dbReference>
<keyword evidence="4" id="KW-0488">Methylation</keyword>